<organism evidence="7 8">
    <name type="scientific">Tumebacillus lacus</name>
    <dbReference type="NCBI Taxonomy" id="2995335"/>
    <lineage>
        <taxon>Bacteria</taxon>
        <taxon>Bacillati</taxon>
        <taxon>Bacillota</taxon>
        <taxon>Bacilli</taxon>
        <taxon>Bacillales</taxon>
        <taxon>Alicyclobacillaceae</taxon>
        <taxon>Tumebacillus</taxon>
    </lineage>
</organism>
<dbReference type="SUPFAM" id="SSF88946">
    <property type="entry name" value="Sigma2 domain of RNA polymerase sigma factors"/>
    <property type="match status" value="1"/>
</dbReference>
<dbReference type="InterPro" id="IPR036388">
    <property type="entry name" value="WH-like_DNA-bd_sf"/>
</dbReference>
<dbReference type="Pfam" id="PF08281">
    <property type="entry name" value="Sigma70_r4_2"/>
    <property type="match status" value="1"/>
</dbReference>
<keyword evidence="2" id="KW-0805">Transcription regulation</keyword>
<feature type="domain" description="RNA polymerase sigma-70 region 2" evidence="5">
    <location>
        <begin position="28"/>
        <end position="87"/>
    </location>
</feature>
<dbReference type="Gene3D" id="1.10.10.10">
    <property type="entry name" value="Winged helix-like DNA-binding domain superfamily/Winged helix DNA-binding domain"/>
    <property type="match status" value="1"/>
</dbReference>
<feature type="domain" description="RNA polymerase sigma factor 70 region 4 type 2" evidence="6">
    <location>
        <begin position="109"/>
        <end position="161"/>
    </location>
</feature>
<evidence type="ECO:0000256" key="3">
    <source>
        <dbReference type="ARBA" id="ARBA00023082"/>
    </source>
</evidence>
<dbReference type="InterPro" id="IPR013249">
    <property type="entry name" value="RNA_pol_sigma70_r4_t2"/>
</dbReference>
<protein>
    <submittedName>
        <fullName evidence="7">Sigma-70 family RNA polymerase sigma factor</fullName>
    </submittedName>
</protein>
<comment type="similarity">
    <text evidence="1">Belongs to the sigma-70 factor family. ECF subfamily.</text>
</comment>
<keyword evidence="8" id="KW-1185">Reference proteome</keyword>
<dbReference type="SUPFAM" id="SSF88659">
    <property type="entry name" value="Sigma3 and sigma4 domains of RNA polymerase sigma factors"/>
    <property type="match status" value="1"/>
</dbReference>
<evidence type="ECO:0000256" key="1">
    <source>
        <dbReference type="ARBA" id="ARBA00010641"/>
    </source>
</evidence>
<dbReference type="Pfam" id="PF04542">
    <property type="entry name" value="Sigma70_r2"/>
    <property type="match status" value="1"/>
</dbReference>
<evidence type="ECO:0000256" key="2">
    <source>
        <dbReference type="ARBA" id="ARBA00023015"/>
    </source>
</evidence>
<dbReference type="EMBL" id="JAPMLT010000001">
    <property type="protein sequence ID" value="MCX7568726.1"/>
    <property type="molecule type" value="Genomic_DNA"/>
</dbReference>
<dbReference type="NCBIfam" id="TIGR02937">
    <property type="entry name" value="sigma70-ECF"/>
    <property type="match status" value="1"/>
</dbReference>
<dbReference type="CDD" id="cd06171">
    <property type="entry name" value="Sigma70_r4"/>
    <property type="match status" value="1"/>
</dbReference>
<proteinExistence type="inferred from homology"/>
<dbReference type="PANTHER" id="PTHR43133:SF51">
    <property type="entry name" value="RNA POLYMERASE SIGMA FACTOR"/>
    <property type="match status" value="1"/>
</dbReference>
<dbReference type="InterPro" id="IPR014284">
    <property type="entry name" value="RNA_pol_sigma-70_dom"/>
</dbReference>
<name>A0ABT3WVU8_9BACL</name>
<gene>
    <name evidence="7" type="ORF">OS242_01915</name>
</gene>
<dbReference type="InterPro" id="IPR039425">
    <property type="entry name" value="RNA_pol_sigma-70-like"/>
</dbReference>
<accession>A0ABT3WVU8</accession>
<dbReference type="InterPro" id="IPR013325">
    <property type="entry name" value="RNA_pol_sigma_r2"/>
</dbReference>
<evidence type="ECO:0000259" key="5">
    <source>
        <dbReference type="Pfam" id="PF04542"/>
    </source>
</evidence>
<evidence type="ECO:0000256" key="4">
    <source>
        <dbReference type="ARBA" id="ARBA00023163"/>
    </source>
</evidence>
<keyword evidence="3" id="KW-0731">Sigma factor</keyword>
<reference evidence="7 8" key="1">
    <citation type="submission" date="2022-11" db="EMBL/GenBank/DDBJ databases">
        <title>Study of microbial diversity in lake waters.</title>
        <authorList>
            <person name="Zhang J."/>
        </authorList>
    </citation>
    <scope>NUCLEOTIDE SEQUENCE [LARGE SCALE GENOMIC DNA]</scope>
    <source>
        <strain evidence="7 8">DT12</strain>
    </source>
</reference>
<evidence type="ECO:0000313" key="8">
    <source>
        <dbReference type="Proteomes" id="UP001208017"/>
    </source>
</evidence>
<evidence type="ECO:0000313" key="7">
    <source>
        <dbReference type="EMBL" id="MCX7568726.1"/>
    </source>
</evidence>
<dbReference type="RefSeq" id="WP_267149966.1">
    <property type="nucleotide sequence ID" value="NZ_JAPMLT010000001.1"/>
</dbReference>
<dbReference type="Proteomes" id="UP001208017">
    <property type="component" value="Unassembled WGS sequence"/>
</dbReference>
<dbReference type="InterPro" id="IPR013324">
    <property type="entry name" value="RNA_pol_sigma_r3/r4-like"/>
</dbReference>
<sequence length="175" mass="20132">MPQEALVRSAQRGDKDAFVRLVKDAELTMYRIAKSMVKTDEACADALQETILKAYGSLRSVKEPRYFKTWLVRILINVCNQMLRTNRQVVLIEEWMDTPAASTSSYDKVEIQEAVDSLEDDHRVIVTLYYFHDLSIKEIAQSLDIREGTVKSRLNRARGKLARFFGVNQREEGLS</sequence>
<keyword evidence="4" id="KW-0804">Transcription</keyword>
<comment type="caution">
    <text evidence="7">The sequence shown here is derived from an EMBL/GenBank/DDBJ whole genome shotgun (WGS) entry which is preliminary data.</text>
</comment>
<evidence type="ECO:0000259" key="6">
    <source>
        <dbReference type="Pfam" id="PF08281"/>
    </source>
</evidence>
<dbReference type="PANTHER" id="PTHR43133">
    <property type="entry name" value="RNA POLYMERASE ECF-TYPE SIGMA FACTO"/>
    <property type="match status" value="1"/>
</dbReference>
<dbReference type="InterPro" id="IPR007627">
    <property type="entry name" value="RNA_pol_sigma70_r2"/>
</dbReference>
<dbReference type="Gene3D" id="1.10.1740.10">
    <property type="match status" value="1"/>
</dbReference>